<reference evidence="1" key="1">
    <citation type="journal article" date="2021" name="Proc. Natl. Acad. Sci. U.S.A.">
        <title>A Catalog of Tens of Thousands of Viruses from Human Metagenomes Reveals Hidden Associations with Chronic Diseases.</title>
        <authorList>
            <person name="Tisza M.J."/>
            <person name="Buck C.B."/>
        </authorList>
    </citation>
    <scope>NUCLEOTIDE SEQUENCE</scope>
    <source>
        <strain evidence="1">CtOOe6</strain>
    </source>
</reference>
<sequence>MSDKKNGIQVTAENEVDLIQGLLHAADYKNDEEMQKTVEVKRNGKVYFYFKIRPLGEEELLDARKKAAVMMPNPANPKLPPVEKEVRLDEFSAWKIYYATVEPEKVWDAPEVIQGLKAKGFSVLRGIDVINTVLRAGEKDKIDADIDKLSGFYDTEMTEEEYAKN</sequence>
<dbReference type="Pfam" id="PF08890">
    <property type="entry name" value="Phage_TAC_5"/>
    <property type="match status" value="1"/>
</dbReference>
<dbReference type="EMBL" id="BK014763">
    <property type="protein sequence ID" value="DAD74678.1"/>
    <property type="molecule type" value="Genomic_DNA"/>
</dbReference>
<name>A0A8S5LXC4_9CAUD</name>
<accession>A0A8S5LXC4</accession>
<protein>
    <submittedName>
        <fullName evidence="1">Tail assembly chaperone protein</fullName>
    </submittedName>
</protein>
<proteinExistence type="predicted"/>
<organism evidence="1">
    <name type="scientific">Siphoviridae sp. ctOOe6</name>
    <dbReference type="NCBI Taxonomy" id="2826309"/>
    <lineage>
        <taxon>Viruses</taxon>
        <taxon>Duplodnaviria</taxon>
        <taxon>Heunggongvirae</taxon>
        <taxon>Uroviricota</taxon>
        <taxon>Caudoviricetes</taxon>
    </lineage>
</organism>
<dbReference type="Gene3D" id="3.30.2220.30">
    <property type="match status" value="1"/>
</dbReference>
<evidence type="ECO:0000313" key="1">
    <source>
        <dbReference type="EMBL" id="DAD74678.1"/>
    </source>
</evidence>
<dbReference type="InterPro" id="IPR014986">
    <property type="entry name" value="XkdN-like"/>
</dbReference>
<dbReference type="InterPro" id="IPR038559">
    <property type="entry name" value="XkdN-like_sf"/>
</dbReference>